<protein>
    <submittedName>
        <fullName evidence="3">Uncharacterized protein</fullName>
    </submittedName>
</protein>
<dbReference type="AlphaFoldDB" id="A0A9J5YR41"/>
<accession>A0A9J5YR41</accession>
<name>A0A9J5YR41_SOLCO</name>
<keyword evidence="2" id="KW-0812">Transmembrane</keyword>
<comment type="caution">
    <text evidence="3">The sequence shown here is derived from an EMBL/GenBank/DDBJ whole genome shotgun (WGS) entry which is preliminary data.</text>
</comment>
<gene>
    <name evidence="3" type="ORF">H5410_034605</name>
</gene>
<dbReference type="Proteomes" id="UP000824120">
    <property type="component" value="Chromosome 6"/>
</dbReference>
<keyword evidence="2" id="KW-1133">Transmembrane helix</keyword>
<sequence>MILSNTQNLKGRTGGGKKKRAQIDPKLNTQPTTLRGRIEEKRRKTKEKTIQEGAFSMITYVFMYLIEDYVIGG</sequence>
<evidence type="ECO:0000313" key="3">
    <source>
        <dbReference type="EMBL" id="KAG5603235.1"/>
    </source>
</evidence>
<evidence type="ECO:0000256" key="2">
    <source>
        <dbReference type="SAM" id="Phobius"/>
    </source>
</evidence>
<keyword evidence="4" id="KW-1185">Reference proteome</keyword>
<proteinExistence type="predicted"/>
<reference evidence="3 4" key="1">
    <citation type="submission" date="2020-09" db="EMBL/GenBank/DDBJ databases">
        <title>De no assembly of potato wild relative species, Solanum commersonii.</title>
        <authorList>
            <person name="Cho K."/>
        </authorList>
    </citation>
    <scope>NUCLEOTIDE SEQUENCE [LARGE SCALE GENOMIC DNA]</scope>
    <source>
        <strain evidence="3">LZ3.2</strain>
        <tissue evidence="3">Leaf</tissue>
    </source>
</reference>
<evidence type="ECO:0000313" key="4">
    <source>
        <dbReference type="Proteomes" id="UP000824120"/>
    </source>
</evidence>
<dbReference type="EMBL" id="JACXVP010000006">
    <property type="protein sequence ID" value="KAG5603235.1"/>
    <property type="molecule type" value="Genomic_DNA"/>
</dbReference>
<keyword evidence="2" id="KW-0472">Membrane</keyword>
<feature type="transmembrane region" description="Helical" evidence="2">
    <location>
        <begin position="49"/>
        <end position="66"/>
    </location>
</feature>
<feature type="region of interest" description="Disordered" evidence="1">
    <location>
        <begin position="1"/>
        <end position="30"/>
    </location>
</feature>
<evidence type="ECO:0000256" key="1">
    <source>
        <dbReference type="SAM" id="MobiDB-lite"/>
    </source>
</evidence>
<organism evidence="3 4">
    <name type="scientific">Solanum commersonii</name>
    <name type="common">Commerson's wild potato</name>
    <name type="synonym">Commerson's nightshade</name>
    <dbReference type="NCBI Taxonomy" id="4109"/>
    <lineage>
        <taxon>Eukaryota</taxon>
        <taxon>Viridiplantae</taxon>
        <taxon>Streptophyta</taxon>
        <taxon>Embryophyta</taxon>
        <taxon>Tracheophyta</taxon>
        <taxon>Spermatophyta</taxon>
        <taxon>Magnoliopsida</taxon>
        <taxon>eudicotyledons</taxon>
        <taxon>Gunneridae</taxon>
        <taxon>Pentapetalae</taxon>
        <taxon>asterids</taxon>
        <taxon>lamiids</taxon>
        <taxon>Solanales</taxon>
        <taxon>Solanaceae</taxon>
        <taxon>Solanoideae</taxon>
        <taxon>Solaneae</taxon>
        <taxon>Solanum</taxon>
    </lineage>
</organism>